<organism evidence="6">
    <name type="scientific">Candidatus Shikimatogenerans sp. Tduv</name>
    <dbReference type="NCBI Taxonomy" id="3158567"/>
    <lineage>
        <taxon>Bacteria</taxon>
        <taxon>Pseudomonadati</taxon>
        <taxon>Bacteroidota</taxon>
        <taxon>Flavobacteriia</taxon>
        <taxon>Flavobacteriales</taxon>
        <taxon>Candidatus Shikimatogenerans</taxon>
    </lineage>
</organism>
<evidence type="ECO:0000256" key="2">
    <source>
        <dbReference type="ARBA" id="ARBA00022980"/>
    </source>
</evidence>
<dbReference type="PANTHER" id="PTHR12534:SF0">
    <property type="entry name" value="SMALL RIBOSOMAL SUBUNIT PROTEIN US2M"/>
    <property type="match status" value="1"/>
</dbReference>
<dbReference type="GO" id="GO:0006412">
    <property type="term" value="P:translation"/>
    <property type="evidence" value="ECO:0007669"/>
    <property type="project" value="UniProtKB-UniRule"/>
</dbReference>
<dbReference type="AlphaFoldDB" id="A0AAU7QRX7"/>
<evidence type="ECO:0000256" key="4">
    <source>
        <dbReference type="ARBA" id="ARBA00035256"/>
    </source>
</evidence>
<dbReference type="InterPro" id="IPR001865">
    <property type="entry name" value="Ribosomal_uS2"/>
</dbReference>
<dbReference type="GO" id="GO:0015935">
    <property type="term" value="C:small ribosomal subunit"/>
    <property type="evidence" value="ECO:0007669"/>
    <property type="project" value="InterPro"/>
</dbReference>
<keyword evidence="2 5" id="KW-0689">Ribosomal protein</keyword>
<name>A0AAU7QRX7_9FLAO</name>
<protein>
    <recommendedName>
        <fullName evidence="4 5">Small ribosomal subunit protein uS2</fullName>
    </recommendedName>
</protein>
<evidence type="ECO:0000256" key="1">
    <source>
        <dbReference type="ARBA" id="ARBA00006242"/>
    </source>
</evidence>
<proteinExistence type="inferred from homology"/>
<dbReference type="GO" id="GO:0003735">
    <property type="term" value="F:structural constituent of ribosome"/>
    <property type="evidence" value="ECO:0007669"/>
    <property type="project" value="InterPro"/>
</dbReference>
<dbReference type="Pfam" id="PF00318">
    <property type="entry name" value="Ribosomal_S2"/>
    <property type="match status" value="1"/>
</dbReference>
<dbReference type="PANTHER" id="PTHR12534">
    <property type="entry name" value="30S RIBOSOMAL PROTEIN S2 PROKARYOTIC AND ORGANELLAR"/>
    <property type="match status" value="1"/>
</dbReference>
<dbReference type="HAMAP" id="MF_00291_B">
    <property type="entry name" value="Ribosomal_uS2_B"/>
    <property type="match status" value="1"/>
</dbReference>
<evidence type="ECO:0000313" key="6">
    <source>
        <dbReference type="EMBL" id="XBT18365.1"/>
    </source>
</evidence>
<dbReference type="Gene3D" id="1.10.287.610">
    <property type="entry name" value="Helix hairpin bin"/>
    <property type="match status" value="1"/>
</dbReference>
<dbReference type="SUPFAM" id="SSF52313">
    <property type="entry name" value="Ribosomal protein S2"/>
    <property type="match status" value="1"/>
</dbReference>
<dbReference type="EMBL" id="CP157894">
    <property type="protein sequence ID" value="XBT18365.1"/>
    <property type="molecule type" value="Genomic_DNA"/>
</dbReference>
<evidence type="ECO:0000256" key="5">
    <source>
        <dbReference type="HAMAP-Rule" id="MF_00291"/>
    </source>
</evidence>
<dbReference type="NCBIfam" id="TIGR01011">
    <property type="entry name" value="rpsB_bact"/>
    <property type="match status" value="1"/>
</dbReference>
<dbReference type="InterPro" id="IPR005706">
    <property type="entry name" value="Ribosomal_uS2_bac/mit/plastid"/>
</dbReference>
<dbReference type="Gene3D" id="3.40.50.10490">
    <property type="entry name" value="Glucose-6-phosphate isomerase like protein, domain 1"/>
    <property type="match status" value="1"/>
</dbReference>
<accession>A0AAU7QRX7</accession>
<dbReference type="CDD" id="cd01425">
    <property type="entry name" value="RPS2"/>
    <property type="match status" value="1"/>
</dbReference>
<evidence type="ECO:0000256" key="3">
    <source>
        <dbReference type="ARBA" id="ARBA00023274"/>
    </source>
</evidence>
<gene>
    <name evidence="5 6" type="primary">rpsB</name>
    <name evidence="6" type="ORF">ABNO50_00900</name>
</gene>
<comment type="similarity">
    <text evidence="1 5">Belongs to the universal ribosomal protein uS2 family.</text>
</comment>
<keyword evidence="3 5" id="KW-0687">Ribonucleoprotein</keyword>
<reference evidence="6" key="1">
    <citation type="submission" date="2024-06" db="EMBL/GenBank/DDBJ databases">
        <title>Diversity, functionality, and evolutionary history of bacterial symbionts in false click beetles (Coleoptera, Throscidae).</title>
        <authorList>
            <person name="Wierz J.C."/>
            <person name="Malm H."/>
            <person name="Kaltenpoth M."/>
            <person name="Engl T."/>
        </authorList>
    </citation>
    <scope>NUCLEOTIDE SEQUENCE</scope>
    <source>
        <strain evidence="6">Tduv</strain>
    </source>
</reference>
<dbReference type="InterPro" id="IPR023591">
    <property type="entry name" value="Ribosomal_uS2_flav_dom_sf"/>
</dbReference>
<sequence>MKKSIINIISNKIHIGHLKRFRNINMKKYIINVKNNLDIINPYKTLYNLKIASKNLSICAKMGGSVLYFGNKLNIKDLIKKYAIKNNMPYINNKWSPGLLTNIYTTKMTLMKKNIIKEKKKSQIYNYLPVKEQNKLNRKYIKIKHRLNSIKNMKNLPMFLIITNINNNKLIIKEANKMNISIIGIVDSNTNPINIDYPIPGNDDLRRSVNYILNYLTNAISVGMEKI</sequence>
<dbReference type="PRINTS" id="PR00395">
    <property type="entry name" value="RIBOSOMALS2"/>
</dbReference>